<feature type="region of interest" description="Disordered" evidence="4">
    <location>
        <begin position="707"/>
        <end position="735"/>
    </location>
</feature>
<evidence type="ECO:0000256" key="1">
    <source>
        <dbReference type="ARBA" id="ARBA00006545"/>
    </source>
</evidence>
<feature type="region of interest" description="Disordered" evidence="4">
    <location>
        <begin position="553"/>
        <end position="583"/>
    </location>
</feature>
<feature type="region of interest" description="Disordered" evidence="4">
    <location>
        <begin position="647"/>
        <end position="669"/>
    </location>
</feature>
<name>A0A078A902_STYLE</name>
<dbReference type="OrthoDB" id="313576at2759"/>
<accession>A0A078A902</accession>
<feature type="compositionally biased region" description="Basic and acidic residues" evidence="4">
    <location>
        <begin position="1131"/>
        <end position="1151"/>
    </location>
</feature>
<dbReference type="GO" id="GO:0006623">
    <property type="term" value="P:protein targeting to vacuole"/>
    <property type="evidence" value="ECO:0007669"/>
    <property type="project" value="TreeGrafter"/>
</dbReference>
<feature type="region of interest" description="Disordered" evidence="4">
    <location>
        <begin position="599"/>
        <end position="631"/>
    </location>
</feature>
<dbReference type="Pfam" id="PF12624">
    <property type="entry name" value="VPS13_N"/>
    <property type="match status" value="1"/>
</dbReference>
<sequence>MLKNKLYDSVKTYLDKYLFGFDKSQLEMSVLKGNINLNNVNVKPNKANKFLQSMMVPFALKAGTIGRLELKVSILQMWNGPVEIIIDDLFIILGPNYSMVSHDDSYVEEDEQHIQDPYDSSNMFNIFEHQLKLRKKDKDELLIKNQQLKRQNTQEQNQSEKQTFDFVKNMKLLINKVHIRYEDDVFNGEFPFSCGIVMDKLVWESTDQKWRFESLGQNKPTQSKSNNDPLSMLKNCIIENFRVYWNCMSEMYIPTSLWESTRHLKYQIFEAMEVSDLRGFLLQPFNPGKQNQFQYLISPTNITNQISYYKSEDKQNENTQISLIFTPFEINVTPRMVEDMNNLVELCQNYFLSRDLKQYRPHRKPITSVPEHLKNNPVIQRKRKLFVRDWFFYVVWFVRLKRILRNMYSTELLQQELEGNSKYSEILKILENPNSQISDLKRDFTKKSEQSLQDKSKFQRVMNLRCQAIKLNLYTKNIYETTHPKFQIETSQFSFETYQNNEHQNIKNFSGQMGELSISVLTQKNKRDYRQTKQSILGSSNHDQENTQAVSSFISGNNKTPYKNQEQIGRQNNFPPNVIQQNKNQFKPNNQLNAHQMRTNLQSPPSNHQPHHIPQSSSNPMVSPQQKSIQEEGKSLFGAVLSKVFGFGSTPDTVEKKQPELTSRKSDNIYEQQTNRFNDQYYQQSNSNNNSSILKQKSQRDFQQAYNPLGYGQMPNQQPNSTNNKNMLNSSRQGSGMIHENKVNSATKPPQIDLNELKNDPIHQFLMSDLSIKDLKSNMDNMNQVKAQRVQSSGGINQNSQRGYLQQQSTPQQLTKLLGNNGTNNQYQNNQMYKGLRDYAGKSQSQNNIPIPQNKKQPSSDKREIDQSVMLANSEIYKELSTTEVIVKQKVFTLQAIQNENNVSVYFSRSKTIPESTKDKSEYRLECQIGATNLCYSNETLGQFFDFIIEYQKLNVFRDIQIIHQFFETSQRRQTSAQRRLELIMPFYIIKKLVQNHQTGKIKDFLAQNNQAQKQKALSQWEQKLNTIDDQFRNFFFDISFQVAQSSIQLFNDNDQQFCKFSTPNVIQGQAYKQNHECGFDILGFSFQGCNSLNILSNFFHNLFNHVNMMKQHPAISRGVDFYENLHKNLKEKQQRNRKVETDPNQREKTFNQRKSSQMNKQGSQTKLIKYKQGPKAGNDENKNFIKIENDQMDPTTSKVRGGSEDSILQDFSNTPDQLIFFNRGAQGAQAKNGGLKQNLQLNQKTTSVIQNYNGNSADTIKVVPRIDQDPVYLQTEEYDEDEGDEGEPVVINDLDNLDDDLNHPQMRYPNALNLSSKNTIHIEQSHKGIGHNSLQPMQSNYSTTKSKTDNHQSYNQPSTISTTKGAIPTNQIREMNNVQPGHFINNNNNNHHHSMNQKESLKTHHLNQQSHQQQQKKGMPGQMFSAGIMKNDSHNNPTTNQFSSTGNSTKSMMNTGGSTVNTTSTPAFMGMVGRPMKTMNQIPSKQTISHGQQVHANKPGFGQGQVSINNHMQLRQR</sequence>
<evidence type="ECO:0000313" key="6">
    <source>
        <dbReference type="EMBL" id="CDW78351.1"/>
    </source>
</evidence>
<protein>
    <submittedName>
        <fullName evidence="6">Vacuolar protein sorting-associated protein 13a</fullName>
    </submittedName>
</protein>
<keyword evidence="7" id="KW-1185">Reference proteome</keyword>
<proteinExistence type="inferred from homology"/>
<feature type="compositionally biased region" description="Basic and acidic residues" evidence="4">
    <location>
        <begin position="653"/>
        <end position="668"/>
    </location>
</feature>
<feature type="region of interest" description="Disordered" evidence="4">
    <location>
        <begin position="1385"/>
        <end position="1423"/>
    </location>
</feature>
<dbReference type="PANTHER" id="PTHR16166">
    <property type="entry name" value="VACUOLAR PROTEIN SORTING-ASSOCIATED PROTEIN VPS13"/>
    <property type="match status" value="1"/>
</dbReference>
<comment type="similarity">
    <text evidence="1">Belongs to the VPS13 family.</text>
</comment>
<dbReference type="GO" id="GO:0045053">
    <property type="term" value="P:protein retention in Golgi apparatus"/>
    <property type="evidence" value="ECO:0007669"/>
    <property type="project" value="TreeGrafter"/>
</dbReference>
<feature type="compositionally biased region" description="Polar residues" evidence="4">
    <location>
        <begin position="1333"/>
        <end position="1365"/>
    </location>
</feature>
<feature type="region of interest" description="Disordered" evidence="4">
    <location>
        <begin position="1329"/>
        <end position="1365"/>
    </location>
</feature>
<feature type="region of interest" description="Disordered" evidence="4">
    <location>
        <begin position="841"/>
        <end position="864"/>
    </location>
</feature>
<dbReference type="InParanoid" id="A0A078A902"/>
<feature type="coiled-coil region" evidence="3">
    <location>
        <begin position="131"/>
        <end position="163"/>
    </location>
</feature>
<feature type="compositionally biased region" description="Low complexity" evidence="4">
    <location>
        <begin position="1409"/>
        <end position="1423"/>
    </location>
</feature>
<feature type="region of interest" description="Disordered" evidence="4">
    <location>
        <begin position="1131"/>
        <end position="1168"/>
    </location>
</feature>
<reference evidence="6 7" key="1">
    <citation type="submission" date="2014-06" db="EMBL/GenBank/DDBJ databases">
        <authorList>
            <person name="Swart Estienne"/>
        </authorList>
    </citation>
    <scope>NUCLEOTIDE SEQUENCE [LARGE SCALE GENOMIC DNA]</scope>
    <source>
        <strain evidence="6 7">130c</strain>
    </source>
</reference>
<dbReference type="InterPro" id="IPR026854">
    <property type="entry name" value="VPS13_N"/>
</dbReference>
<evidence type="ECO:0000256" key="3">
    <source>
        <dbReference type="SAM" id="Coils"/>
    </source>
</evidence>
<organism evidence="6 7">
    <name type="scientific">Stylonychia lemnae</name>
    <name type="common">Ciliate</name>
    <dbReference type="NCBI Taxonomy" id="5949"/>
    <lineage>
        <taxon>Eukaryota</taxon>
        <taxon>Sar</taxon>
        <taxon>Alveolata</taxon>
        <taxon>Ciliophora</taxon>
        <taxon>Intramacronucleata</taxon>
        <taxon>Spirotrichea</taxon>
        <taxon>Stichotrichia</taxon>
        <taxon>Sporadotrichida</taxon>
        <taxon>Oxytrichidae</taxon>
        <taxon>Stylonychinae</taxon>
        <taxon>Stylonychia</taxon>
    </lineage>
</organism>
<evidence type="ECO:0000256" key="4">
    <source>
        <dbReference type="SAM" id="MobiDB-lite"/>
    </source>
</evidence>
<evidence type="ECO:0000259" key="5">
    <source>
        <dbReference type="Pfam" id="PF12624"/>
    </source>
</evidence>
<feature type="compositionally biased region" description="Polar residues" evidence="4">
    <location>
        <begin position="553"/>
        <end position="579"/>
    </location>
</feature>
<feature type="compositionally biased region" description="Polar residues" evidence="4">
    <location>
        <begin position="1153"/>
        <end position="1167"/>
    </location>
</feature>
<evidence type="ECO:0000313" key="7">
    <source>
        <dbReference type="Proteomes" id="UP000039865"/>
    </source>
</evidence>
<evidence type="ECO:0000256" key="2">
    <source>
        <dbReference type="ARBA" id="ARBA00022448"/>
    </source>
</evidence>
<dbReference type="EMBL" id="CCKQ01007023">
    <property type="protein sequence ID" value="CDW78351.1"/>
    <property type="molecule type" value="Genomic_DNA"/>
</dbReference>
<gene>
    <name evidence="6" type="primary">Contig15056.g16042</name>
    <name evidence="6" type="ORF">STYLEM_7327</name>
</gene>
<feature type="domain" description="Chorein N-terminal" evidence="5">
    <location>
        <begin position="11"/>
        <end position="364"/>
    </location>
</feature>
<feature type="compositionally biased region" description="Polar residues" evidence="4">
    <location>
        <begin position="842"/>
        <end position="857"/>
    </location>
</feature>
<keyword evidence="2" id="KW-0813">Transport</keyword>
<keyword evidence="3" id="KW-0175">Coiled coil</keyword>
<feature type="compositionally biased region" description="Polar residues" evidence="4">
    <location>
        <begin position="714"/>
        <end position="734"/>
    </location>
</feature>
<dbReference type="PANTHER" id="PTHR16166:SF93">
    <property type="entry name" value="INTERMEMBRANE LIPID TRANSFER PROTEIN VPS13"/>
    <property type="match status" value="1"/>
</dbReference>
<dbReference type="Proteomes" id="UP000039865">
    <property type="component" value="Unassembled WGS sequence"/>
</dbReference>
<feature type="compositionally biased region" description="Polar residues" evidence="4">
    <location>
        <begin position="599"/>
        <end position="628"/>
    </location>
</feature>
<dbReference type="InterPro" id="IPR026847">
    <property type="entry name" value="VPS13"/>
</dbReference>